<dbReference type="GO" id="GO:0008033">
    <property type="term" value="P:tRNA processing"/>
    <property type="evidence" value="ECO:0007669"/>
    <property type="project" value="UniProtKB-KW"/>
</dbReference>
<evidence type="ECO:0000313" key="13">
    <source>
        <dbReference type="Proteomes" id="UP000297273"/>
    </source>
</evidence>
<organism evidence="11 14">
    <name type="scientific">Leptospira langatensis</name>
    <dbReference type="NCBI Taxonomy" id="2484983"/>
    <lineage>
        <taxon>Bacteria</taxon>
        <taxon>Pseudomonadati</taxon>
        <taxon>Spirochaetota</taxon>
        <taxon>Spirochaetia</taxon>
        <taxon>Leptospirales</taxon>
        <taxon>Leptospiraceae</taxon>
        <taxon>Leptospira</taxon>
    </lineage>
</organism>
<dbReference type="GO" id="GO:0000049">
    <property type="term" value="F:tRNA binding"/>
    <property type="evidence" value="ECO:0007669"/>
    <property type="project" value="TreeGrafter"/>
</dbReference>
<keyword evidence="5" id="KW-0479">Metal-binding</keyword>
<dbReference type="SUPFAM" id="SSF81301">
    <property type="entry name" value="Nucleotidyltransferase"/>
    <property type="match status" value="1"/>
</dbReference>
<evidence type="ECO:0000313" key="12">
    <source>
        <dbReference type="EMBL" id="TGL38659.1"/>
    </source>
</evidence>
<feature type="domain" description="tRNA nucleotidyltransferase/poly(A) polymerase RNA and SrmB- binding" evidence="10">
    <location>
        <begin position="183"/>
        <end position="237"/>
    </location>
</feature>
<dbReference type="Proteomes" id="UP000297946">
    <property type="component" value="Unassembled WGS sequence"/>
</dbReference>
<keyword evidence="13" id="KW-1185">Reference proteome</keyword>
<evidence type="ECO:0000256" key="2">
    <source>
        <dbReference type="ARBA" id="ARBA00022679"/>
    </source>
</evidence>
<dbReference type="AlphaFoldDB" id="A0A5F1ZP72"/>
<name>A0A5F1ZP72_9LEPT</name>
<keyword evidence="7" id="KW-0460">Magnesium</keyword>
<dbReference type="OrthoDB" id="9805698at2"/>
<proteinExistence type="inferred from homology"/>
<dbReference type="InterPro" id="IPR050264">
    <property type="entry name" value="Bact_CCA-adding_enz_type3_sf"/>
</dbReference>
<dbReference type="PANTHER" id="PTHR46173">
    <property type="entry name" value="CCA TRNA NUCLEOTIDYLTRANSFERASE 1, MITOCHONDRIAL"/>
    <property type="match status" value="1"/>
</dbReference>
<keyword evidence="4" id="KW-0548">Nucleotidyltransferase</keyword>
<evidence type="ECO:0000256" key="4">
    <source>
        <dbReference type="ARBA" id="ARBA00022695"/>
    </source>
</evidence>
<reference evidence="11 14" key="2">
    <citation type="journal article" date="2019" name="PLoS Negl. Trop. Dis.">
        <title>Revisiting the worldwide diversity of Leptospira species in the environment.</title>
        <authorList>
            <person name="Vincent A.T."/>
            <person name="Schiettekatte O."/>
            <person name="Bourhy P."/>
            <person name="Veyrier F.J."/>
            <person name="Picardeau M."/>
        </authorList>
    </citation>
    <scope>NUCLEOTIDE SEQUENCE [LARGE SCALE GENOMIC DNA]</scope>
    <source>
        <strain evidence="12">201702690</strain>
        <strain evidence="11 14">SSW18</strain>
    </source>
</reference>
<dbReference type="GO" id="GO:0000166">
    <property type="term" value="F:nucleotide binding"/>
    <property type="evidence" value="ECO:0007669"/>
    <property type="project" value="UniProtKB-KW"/>
</dbReference>
<dbReference type="SUPFAM" id="SSF81891">
    <property type="entry name" value="Poly A polymerase C-terminal region-like"/>
    <property type="match status" value="1"/>
</dbReference>
<dbReference type="EMBL" id="RQGC01000013">
    <property type="protein sequence ID" value="TGL38659.1"/>
    <property type="molecule type" value="Genomic_DNA"/>
</dbReference>
<feature type="domain" description="Poly A polymerase head" evidence="9">
    <location>
        <begin position="35"/>
        <end position="156"/>
    </location>
</feature>
<dbReference type="Gene3D" id="1.10.3090.10">
    <property type="entry name" value="cca-adding enzyme, domain 2"/>
    <property type="match status" value="1"/>
</dbReference>
<evidence type="ECO:0000256" key="5">
    <source>
        <dbReference type="ARBA" id="ARBA00022723"/>
    </source>
</evidence>
<evidence type="ECO:0000256" key="1">
    <source>
        <dbReference type="ARBA" id="ARBA00001946"/>
    </source>
</evidence>
<keyword evidence="8" id="KW-0694">RNA-binding</keyword>
<dbReference type="InterPro" id="IPR002646">
    <property type="entry name" value="PolA_pol_head_dom"/>
</dbReference>
<keyword evidence="3" id="KW-0819">tRNA processing</keyword>
<keyword evidence="6" id="KW-0547">Nucleotide-binding</keyword>
<evidence type="ECO:0000256" key="3">
    <source>
        <dbReference type="ARBA" id="ARBA00022694"/>
    </source>
</evidence>
<sequence length="459" mass="52843">MMNSDPKELIRKIPSPYLEDLLEITKTVRNANGEVYLVGGSVRDLLLEKIPHEYDMAVSLPPEEVQKIFRRTVPTGIKHGTITVLLKDRSYELTTFRKDEDYVDGRRPETVTFGVSLSEDLKRRDFTMNAIALDLANEKLVDEHEGIKDIQNSLIRTIGNPISRFTEDGLRPVRAIRFVSILGFKIHPETEKAILECKTITQKVSPERIHDEFLKLLKSKDPKPSLLLLRKYGILELFTQSKLYANLRPSQSEKGSLDKNDARVAGTRLLTEIEWEEELSHFANLEPEPDRTRLAYFLLTHFAKEELSAESTRFFKDLRFSNQRSKDSQFLARTLDSIQEYSSLLKNASAIRKWVLHPIAQYSGKKELLTWCRELASLSQAHLGNSNWLSQAEEEWKKDAALLLSDLAIDGNWIRKEFPNLPPQMLGEALRLCLEKVLMEPDYNSQEKLQELIRSSFQS</sequence>
<dbReference type="PANTHER" id="PTHR46173:SF1">
    <property type="entry name" value="CCA TRNA NUCLEOTIDYLTRANSFERASE 1, MITOCHONDRIAL"/>
    <property type="match status" value="1"/>
</dbReference>
<dbReference type="Proteomes" id="UP000297273">
    <property type="component" value="Unassembled WGS sequence"/>
</dbReference>
<comment type="caution">
    <text evidence="11">The sequence shown here is derived from an EMBL/GenBank/DDBJ whole genome shotgun (WGS) entry which is preliminary data.</text>
</comment>
<dbReference type="Pfam" id="PF01743">
    <property type="entry name" value="PolyA_pol"/>
    <property type="match status" value="1"/>
</dbReference>
<dbReference type="InterPro" id="IPR032828">
    <property type="entry name" value="PolyA_RNA-bd"/>
</dbReference>
<evidence type="ECO:0000256" key="7">
    <source>
        <dbReference type="ARBA" id="ARBA00022842"/>
    </source>
</evidence>
<keyword evidence="2 8" id="KW-0808">Transferase</keyword>
<dbReference type="GO" id="GO:0046872">
    <property type="term" value="F:metal ion binding"/>
    <property type="evidence" value="ECO:0007669"/>
    <property type="project" value="UniProtKB-KW"/>
</dbReference>
<dbReference type="Pfam" id="PF12627">
    <property type="entry name" value="PolyA_pol_RNAbd"/>
    <property type="match status" value="1"/>
</dbReference>
<dbReference type="CDD" id="cd05398">
    <property type="entry name" value="NT_ClassII-CCAase"/>
    <property type="match status" value="1"/>
</dbReference>
<dbReference type="RefSeq" id="WP_135647146.1">
    <property type="nucleotide sequence ID" value="NZ_RQER01000001.1"/>
</dbReference>
<evidence type="ECO:0000256" key="6">
    <source>
        <dbReference type="ARBA" id="ARBA00022741"/>
    </source>
</evidence>
<accession>A0A5F1ZP72</accession>
<comment type="cofactor">
    <cofactor evidence="1">
        <name>Mg(2+)</name>
        <dbReference type="ChEBI" id="CHEBI:18420"/>
    </cofactor>
</comment>
<dbReference type="Gene3D" id="3.30.460.10">
    <property type="entry name" value="Beta Polymerase, domain 2"/>
    <property type="match status" value="1"/>
</dbReference>
<evidence type="ECO:0000259" key="9">
    <source>
        <dbReference type="Pfam" id="PF01743"/>
    </source>
</evidence>
<protein>
    <submittedName>
        <fullName evidence="11">CCA tRNA nucleotidyltransferase</fullName>
    </submittedName>
</protein>
<gene>
    <name evidence="11" type="ORF">EHO57_02270</name>
    <name evidence="12" type="ORF">EHQ53_18030</name>
</gene>
<evidence type="ECO:0000313" key="14">
    <source>
        <dbReference type="Proteomes" id="UP000297946"/>
    </source>
</evidence>
<dbReference type="GO" id="GO:0016779">
    <property type="term" value="F:nucleotidyltransferase activity"/>
    <property type="evidence" value="ECO:0007669"/>
    <property type="project" value="UniProtKB-KW"/>
</dbReference>
<evidence type="ECO:0000256" key="8">
    <source>
        <dbReference type="RuleBase" id="RU003953"/>
    </source>
</evidence>
<dbReference type="EMBL" id="RQER01000001">
    <property type="protein sequence ID" value="TGK05523.1"/>
    <property type="molecule type" value="Genomic_DNA"/>
</dbReference>
<dbReference type="InterPro" id="IPR043519">
    <property type="entry name" value="NT_sf"/>
</dbReference>
<reference evidence="12" key="1">
    <citation type="submission" date="2018-10" db="EMBL/GenBank/DDBJ databases">
        <authorList>
            <person name="Vincent A.T."/>
            <person name="Schiettekatte O."/>
            <person name="Bourhy P."/>
            <person name="Veyrier F.J."/>
            <person name="Picardeau M."/>
        </authorList>
    </citation>
    <scope>NUCLEOTIDE SEQUENCE</scope>
    <source>
        <strain evidence="12">201702690</strain>
    </source>
</reference>
<evidence type="ECO:0000259" key="10">
    <source>
        <dbReference type="Pfam" id="PF12627"/>
    </source>
</evidence>
<comment type="similarity">
    <text evidence="8">Belongs to the tRNA nucleotidyltransferase/poly(A) polymerase family.</text>
</comment>
<evidence type="ECO:0000313" key="11">
    <source>
        <dbReference type="EMBL" id="TGK05523.1"/>
    </source>
</evidence>